<evidence type="ECO:0008006" key="3">
    <source>
        <dbReference type="Google" id="ProtNLM"/>
    </source>
</evidence>
<proteinExistence type="predicted"/>
<protein>
    <recommendedName>
        <fullName evidence="3">Cytoplasmic protein</fullName>
    </recommendedName>
</protein>
<dbReference type="InterPro" id="IPR003787">
    <property type="entry name" value="Sulphur_relay_DsrE/F-like"/>
</dbReference>
<dbReference type="InterPro" id="IPR027396">
    <property type="entry name" value="DsrEFH-like"/>
</dbReference>
<evidence type="ECO:0000313" key="2">
    <source>
        <dbReference type="Proteomes" id="UP001208689"/>
    </source>
</evidence>
<reference evidence="1" key="1">
    <citation type="submission" date="2022-09" db="EMBL/GenBank/DDBJ databases">
        <title>Actin cytoskeleton and complex cell architecture in an #Asgard archaeon.</title>
        <authorList>
            <person name="Ponce Toledo R.I."/>
            <person name="Schleper C."/>
            <person name="Rodrigues Oliveira T."/>
            <person name="Wollweber F."/>
            <person name="Xu J."/>
            <person name="Rittmann S."/>
            <person name="Klingl A."/>
            <person name="Pilhofer M."/>
        </authorList>
    </citation>
    <scope>NUCLEOTIDE SEQUENCE</scope>
    <source>
        <strain evidence="1">B-35</strain>
    </source>
</reference>
<gene>
    <name evidence="1" type="ORF">NEF87_000682</name>
</gene>
<dbReference type="SUPFAM" id="SSF75169">
    <property type="entry name" value="DsrEFH-like"/>
    <property type="match status" value="1"/>
</dbReference>
<organism evidence="1 2">
    <name type="scientific">Candidatus Lokiarchaeum ossiferum</name>
    <dbReference type="NCBI Taxonomy" id="2951803"/>
    <lineage>
        <taxon>Archaea</taxon>
        <taxon>Promethearchaeati</taxon>
        <taxon>Promethearchaeota</taxon>
        <taxon>Promethearchaeia</taxon>
        <taxon>Promethearchaeales</taxon>
        <taxon>Promethearchaeaceae</taxon>
        <taxon>Candidatus Lokiarchaeum</taxon>
    </lineage>
</organism>
<dbReference type="Proteomes" id="UP001208689">
    <property type="component" value="Chromosome"/>
</dbReference>
<keyword evidence="2" id="KW-1185">Reference proteome</keyword>
<sequence length="120" mass="13459">MKTMEKKFILYSFNGEGMCFAHVLLNAMEMHGKGYDVLIVVEGSSVKMIKEFHEDEKHPFNDLYSKVKSANLIHGVCLACATKMKVVEAVKAEKLPLIGSMSGHPPMSEFIDKGYQIITF</sequence>
<evidence type="ECO:0000313" key="1">
    <source>
        <dbReference type="EMBL" id="UYP44397.1"/>
    </source>
</evidence>
<name>A0ABY6HNE5_9ARCH</name>
<dbReference type="EMBL" id="CP104013">
    <property type="protein sequence ID" value="UYP44397.1"/>
    <property type="molecule type" value="Genomic_DNA"/>
</dbReference>
<dbReference type="Pfam" id="PF02635">
    <property type="entry name" value="DsrE"/>
    <property type="match status" value="1"/>
</dbReference>
<dbReference type="Gene3D" id="3.40.1260.10">
    <property type="entry name" value="DsrEFH-like"/>
    <property type="match status" value="1"/>
</dbReference>
<accession>A0ABY6HNE5</accession>